<evidence type="ECO:0008006" key="3">
    <source>
        <dbReference type="Google" id="ProtNLM"/>
    </source>
</evidence>
<protein>
    <recommendedName>
        <fullName evidence="3">Transposase</fullName>
    </recommendedName>
</protein>
<keyword evidence="2" id="KW-1185">Reference proteome</keyword>
<proteinExistence type="predicted"/>
<dbReference type="EMBL" id="QMEB01000052">
    <property type="protein sequence ID" value="NMG19636.1"/>
    <property type="molecule type" value="Genomic_DNA"/>
</dbReference>
<reference evidence="1 2" key="1">
    <citation type="submission" date="2018-06" db="EMBL/GenBank/DDBJ databases">
        <title>Comparative genomics of Brasilonema spp. strains.</title>
        <authorList>
            <person name="Alvarenga D.O."/>
            <person name="Fiore M.F."/>
            <person name="Varani A.M."/>
        </authorList>
    </citation>
    <scope>NUCLEOTIDE SEQUENCE [LARGE SCALE GENOMIC DNA]</scope>
    <source>
        <strain evidence="1 2">SPC951</strain>
    </source>
</reference>
<name>A0ABX1P7K1_9CYAN</name>
<accession>A0ABX1P7K1</accession>
<organism evidence="1 2">
    <name type="scientific">Brasilonema bromeliae SPC951</name>
    <dbReference type="NCBI Taxonomy" id="385972"/>
    <lineage>
        <taxon>Bacteria</taxon>
        <taxon>Bacillati</taxon>
        <taxon>Cyanobacteriota</taxon>
        <taxon>Cyanophyceae</taxon>
        <taxon>Nostocales</taxon>
        <taxon>Scytonemataceae</taxon>
        <taxon>Brasilonema</taxon>
        <taxon>Bromeliae group (in: Brasilonema)</taxon>
    </lineage>
</organism>
<evidence type="ECO:0000313" key="2">
    <source>
        <dbReference type="Proteomes" id="UP000718564"/>
    </source>
</evidence>
<comment type="caution">
    <text evidence="1">The sequence shown here is derived from an EMBL/GenBank/DDBJ whole genome shotgun (WGS) entry which is preliminary data.</text>
</comment>
<gene>
    <name evidence="1" type="ORF">DP116_09230</name>
</gene>
<evidence type="ECO:0000313" key="1">
    <source>
        <dbReference type="EMBL" id="NMG19636.1"/>
    </source>
</evidence>
<dbReference type="Proteomes" id="UP000718564">
    <property type="component" value="Unassembled WGS sequence"/>
</dbReference>
<sequence>MDKMLQALENKPSWLNLPGHQRQEACNDACDAFKQAKSERGFAKFKSCKATSQVIKFKVGNYKNGTWYSKTTKGLKYQSSQPVPYQCEYGTQLVYQRGKWFACFPQVVEFVGTGSDRVIALDPGNRTFLTGYDGENVLEIGKGLY</sequence>